<dbReference type="PANTHER" id="PTHR45674:SF4">
    <property type="entry name" value="DNA LIGASE 1"/>
    <property type="match status" value="1"/>
</dbReference>
<dbReference type="SUPFAM" id="SSF56091">
    <property type="entry name" value="DNA ligase/mRNA capping enzyme, catalytic domain"/>
    <property type="match status" value="1"/>
</dbReference>
<evidence type="ECO:0000313" key="5">
    <source>
        <dbReference type="Proteomes" id="UP000701702"/>
    </source>
</evidence>
<dbReference type="InterPro" id="IPR012310">
    <property type="entry name" value="DNA_ligase_ATP-dep_cent"/>
</dbReference>
<evidence type="ECO:0000259" key="3">
    <source>
        <dbReference type="Pfam" id="PF01068"/>
    </source>
</evidence>
<keyword evidence="5" id="KW-1185">Reference proteome</keyword>
<dbReference type="Gene3D" id="3.30.470.30">
    <property type="entry name" value="DNA ligase/mRNA capping enzyme"/>
    <property type="match status" value="1"/>
</dbReference>
<dbReference type="Proteomes" id="UP000701702">
    <property type="component" value="Unassembled WGS sequence"/>
</dbReference>
<dbReference type="Pfam" id="PF01068">
    <property type="entry name" value="DNA_ligase_A_M"/>
    <property type="match status" value="1"/>
</dbReference>
<protein>
    <submittedName>
        <fullName evidence="4">Multifunctional non-homologous end joining protein LigD</fullName>
    </submittedName>
</protein>
<feature type="domain" description="ATP-dependent DNA ligase family profile" evidence="3">
    <location>
        <begin position="8"/>
        <end position="156"/>
    </location>
</feature>
<evidence type="ECO:0000256" key="1">
    <source>
        <dbReference type="ARBA" id="ARBA00007572"/>
    </source>
</evidence>
<evidence type="ECO:0000313" key="4">
    <source>
        <dbReference type="EMBL" id="CAG9169731.1"/>
    </source>
</evidence>
<evidence type="ECO:0000256" key="2">
    <source>
        <dbReference type="ARBA" id="ARBA00022598"/>
    </source>
</evidence>
<dbReference type="PANTHER" id="PTHR45674">
    <property type="entry name" value="DNA LIGASE 1/3 FAMILY MEMBER"/>
    <property type="match status" value="1"/>
</dbReference>
<name>A0ABN7YAJ6_9BURK</name>
<dbReference type="InterPro" id="IPR050191">
    <property type="entry name" value="ATP-dep_DNA_ligase"/>
</dbReference>
<organism evidence="4 5">
    <name type="scientific">Cupriavidus pinatubonensis</name>
    <dbReference type="NCBI Taxonomy" id="248026"/>
    <lineage>
        <taxon>Bacteria</taxon>
        <taxon>Pseudomonadati</taxon>
        <taxon>Pseudomonadota</taxon>
        <taxon>Betaproteobacteria</taxon>
        <taxon>Burkholderiales</taxon>
        <taxon>Burkholderiaceae</taxon>
        <taxon>Cupriavidus</taxon>
    </lineage>
</organism>
<comment type="similarity">
    <text evidence="1">Belongs to the ATP-dependent DNA ligase family.</text>
</comment>
<gene>
    <name evidence="4" type="primary">ligD_2</name>
    <name evidence="4" type="ORF">LMG23994_01635</name>
</gene>
<accession>A0ABN7YAJ6</accession>
<reference evidence="4 5" key="1">
    <citation type="submission" date="2021-08" db="EMBL/GenBank/DDBJ databases">
        <authorList>
            <person name="Peeters C."/>
        </authorList>
    </citation>
    <scope>NUCLEOTIDE SEQUENCE [LARGE SCALE GENOMIC DNA]</scope>
    <source>
        <strain evidence="4 5">LMG 23994</strain>
    </source>
</reference>
<keyword evidence="2" id="KW-0436">Ligase</keyword>
<proteinExistence type="inferred from homology"/>
<dbReference type="EMBL" id="CAJZAF010000007">
    <property type="protein sequence ID" value="CAG9169731.1"/>
    <property type="molecule type" value="Genomic_DNA"/>
</dbReference>
<sequence>MLAATSPVALKTRGGVDATGWFPELVAALSSLPAGAHILDGEVAVLDEIGRSDFNRVHARALRRRWYTGADPVILCAFDLLAHKGQDIRALPIEERKRRLRVLLAGVERGILFVDSDPDGEWLFSAVFSLKLEGVVAKRAGSAYVAGESPDWLKIKCPGAVQQGSFHRSI</sequence>
<comment type="caution">
    <text evidence="4">The sequence shown here is derived from an EMBL/GenBank/DDBJ whole genome shotgun (WGS) entry which is preliminary data.</text>
</comment>
<dbReference type="Gene3D" id="3.30.1490.70">
    <property type="match status" value="1"/>
</dbReference>